<evidence type="ECO:0000259" key="1">
    <source>
        <dbReference type="PROSITE" id="PS50206"/>
    </source>
</evidence>
<dbReference type="SUPFAM" id="SSF52821">
    <property type="entry name" value="Rhodanese/Cell cycle control phosphatase"/>
    <property type="match status" value="1"/>
</dbReference>
<keyword evidence="3" id="KW-1185">Reference proteome</keyword>
<name>A0ABY5YI04_9DEIO</name>
<sequence length="104" mass="11309">MNEVSPQETQTRMKDGAMLIDVREQSEYEDVHAQGAKLMPLSEFAASYSELPRDKELVMICRSGARSAQAAQHLLDNGYSHVSNLKGGTLAWQEAGLPTEAGAS</sequence>
<dbReference type="InterPro" id="IPR036873">
    <property type="entry name" value="Rhodanese-like_dom_sf"/>
</dbReference>
<accession>A0ABY5YI04</accession>
<proteinExistence type="predicted"/>
<evidence type="ECO:0000313" key="3">
    <source>
        <dbReference type="Proteomes" id="UP001060261"/>
    </source>
</evidence>
<dbReference type="InterPro" id="IPR050229">
    <property type="entry name" value="GlpE_sulfurtransferase"/>
</dbReference>
<protein>
    <submittedName>
        <fullName evidence="2">Rhodanese-like domain-containing protein</fullName>
    </submittedName>
</protein>
<dbReference type="CDD" id="cd00158">
    <property type="entry name" value="RHOD"/>
    <property type="match status" value="1"/>
</dbReference>
<dbReference type="EMBL" id="CP104213">
    <property type="protein sequence ID" value="UWX63732.1"/>
    <property type="molecule type" value="Genomic_DNA"/>
</dbReference>
<dbReference type="Gene3D" id="3.40.250.10">
    <property type="entry name" value="Rhodanese-like domain"/>
    <property type="match status" value="1"/>
</dbReference>
<dbReference type="InterPro" id="IPR001763">
    <property type="entry name" value="Rhodanese-like_dom"/>
</dbReference>
<gene>
    <name evidence="2" type="ORF">N0D28_13500</name>
</gene>
<dbReference type="Proteomes" id="UP001060261">
    <property type="component" value="Chromosome"/>
</dbReference>
<organism evidence="2 3">
    <name type="scientific">Deinococcus rubellus</name>
    <dbReference type="NCBI Taxonomy" id="1889240"/>
    <lineage>
        <taxon>Bacteria</taxon>
        <taxon>Thermotogati</taxon>
        <taxon>Deinococcota</taxon>
        <taxon>Deinococci</taxon>
        <taxon>Deinococcales</taxon>
        <taxon>Deinococcaceae</taxon>
        <taxon>Deinococcus</taxon>
    </lineage>
</organism>
<feature type="domain" description="Rhodanese" evidence="1">
    <location>
        <begin position="13"/>
        <end position="101"/>
    </location>
</feature>
<dbReference type="PANTHER" id="PTHR43031:SF1">
    <property type="entry name" value="PYRIDINE NUCLEOTIDE-DISULPHIDE OXIDOREDUCTASE"/>
    <property type="match status" value="1"/>
</dbReference>
<dbReference type="PANTHER" id="PTHR43031">
    <property type="entry name" value="FAD-DEPENDENT OXIDOREDUCTASE"/>
    <property type="match status" value="1"/>
</dbReference>
<evidence type="ECO:0000313" key="2">
    <source>
        <dbReference type="EMBL" id="UWX63732.1"/>
    </source>
</evidence>
<dbReference type="Pfam" id="PF00581">
    <property type="entry name" value="Rhodanese"/>
    <property type="match status" value="1"/>
</dbReference>
<dbReference type="SMART" id="SM00450">
    <property type="entry name" value="RHOD"/>
    <property type="match status" value="1"/>
</dbReference>
<reference evidence="2" key="1">
    <citation type="submission" date="2022-09" db="EMBL/GenBank/DDBJ databases">
        <title>genome sequence of Deinococcus rubellus.</title>
        <authorList>
            <person name="Srinivasan S."/>
        </authorList>
    </citation>
    <scope>NUCLEOTIDE SEQUENCE</scope>
    <source>
        <strain evidence="2">Ant6</strain>
    </source>
</reference>
<dbReference type="RefSeq" id="WP_260560012.1">
    <property type="nucleotide sequence ID" value="NZ_BAABEC010000074.1"/>
</dbReference>
<dbReference type="PROSITE" id="PS50206">
    <property type="entry name" value="RHODANESE_3"/>
    <property type="match status" value="1"/>
</dbReference>